<accession>A0ABW6LYB1</accession>
<reference evidence="5 6" key="1">
    <citation type="submission" date="2024-10" db="EMBL/GenBank/DDBJ databases">
        <title>The Natural Products Discovery Center: Release of the First 8490 Sequenced Strains for Exploring Actinobacteria Biosynthetic Diversity.</title>
        <authorList>
            <person name="Kalkreuter E."/>
            <person name="Kautsar S.A."/>
            <person name="Yang D."/>
            <person name="Bader C.D."/>
            <person name="Teijaro C.N."/>
            <person name="Fluegel L."/>
            <person name="Davis C.M."/>
            <person name="Simpson J.R."/>
            <person name="Lauterbach L."/>
            <person name="Steele A.D."/>
            <person name="Gui C."/>
            <person name="Meng S."/>
            <person name="Li G."/>
            <person name="Viehrig K."/>
            <person name="Ye F."/>
            <person name="Su P."/>
            <person name="Kiefer A.F."/>
            <person name="Nichols A."/>
            <person name="Cepeda A.J."/>
            <person name="Yan W."/>
            <person name="Fan B."/>
            <person name="Jiang Y."/>
            <person name="Adhikari A."/>
            <person name="Zheng C.-J."/>
            <person name="Schuster L."/>
            <person name="Cowan T.M."/>
            <person name="Smanski M.J."/>
            <person name="Chevrette M.G."/>
            <person name="De Carvalho L.P.S."/>
            <person name="Shen B."/>
        </authorList>
    </citation>
    <scope>NUCLEOTIDE SEQUENCE [LARGE SCALE GENOMIC DNA]</scope>
    <source>
        <strain evidence="5 6">NPDC006488</strain>
    </source>
</reference>
<dbReference type="Gene3D" id="3.40.50.720">
    <property type="entry name" value="NAD(P)-binding Rossmann-like Domain"/>
    <property type="match status" value="1"/>
</dbReference>
<dbReference type="EMBL" id="JBIAHM010000002">
    <property type="protein sequence ID" value="MFE9598619.1"/>
    <property type="molecule type" value="Genomic_DNA"/>
</dbReference>
<evidence type="ECO:0000259" key="4">
    <source>
        <dbReference type="SMART" id="SM00822"/>
    </source>
</evidence>
<dbReference type="SUPFAM" id="SSF51735">
    <property type="entry name" value="NAD(P)-binding Rossmann-fold domains"/>
    <property type="match status" value="1"/>
</dbReference>
<dbReference type="InterPro" id="IPR002347">
    <property type="entry name" value="SDR_fam"/>
</dbReference>
<dbReference type="RefSeq" id="WP_388104094.1">
    <property type="nucleotide sequence ID" value="NZ_JBIAHM010000002.1"/>
</dbReference>
<dbReference type="PROSITE" id="PS00061">
    <property type="entry name" value="ADH_SHORT"/>
    <property type="match status" value="1"/>
</dbReference>
<sequence>MDNPVVLITGALTGIGRAAAVAFANRGANVVVAGRRDEAGKALVEELRGLGSWAEFVNADVRNEDEVRAMVDETVTRFGRLDIAVNNAGTEGRPSPITDQSAETYNATFDTNVLGVLLSMKHQVRVMKEQGSGSIVNISSTYGHEGAAGASVYVGSKHAVEGITKSVALEVAASGIRVNGVAPGPTDTGMLTRFTGTPQNKAALVSEVPLARLGLSEEVAAAIVFIASDEASFITGHILNADGGHSAN</sequence>
<comment type="similarity">
    <text evidence="1">Belongs to the short-chain dehydrogenases/reductases (SDR) family.</text>
</comment>
<organism evidence="5 6">
    <name type="scientific">Streptomyces hokutonensis</name>
    <dbReference type="NCBI Taxonomy" id="1306990"/>
    <lineage>
        <taxon>Bacteria</taxon>
        <taxon>Bacillati</taxon>
        <taxon>Actinomycetota</taxon>
        <taxon>Actinomycetes</taxon>
        <taxon>Kitasatosporales</taxon>
        <taxon>Streptomycetaceae</taxon>
        <taxon>Streptomyces</taxon>
    </lineage>
</organism>
<dbReference type="InterPro" id="IPR020904">
    <property type="entry name" value="Sc_DH/Rdtase_CS"/>
</dbReference>
<dbReference type="SMART" id="SM00822">
    <property type="entry name" value="PKS_KR"/>
    <property type="match status" value="1"/>
</dbReference>
<keyword evidence="2 5" id="KW-0560">Oxidoreductase</keyword>
<protein>
    <submittedName>
        <fullName evidence="5">SDR family NAD(P)-dependent oxidoreductase</fullName>
        <ecNumber evidence="5">1.1.1.-</ecNumber>
    </submittedName>
</protein>
<keyword evidence="6" id="KW-1185">Reference proteome</keyword>
<keyword evidence="3" id="KW-0520">NAD</keyword>
<evidence type="ECO:0000256" key="3">
    <source>
        <dbReference type="ARBA" id="ARBA00023027"/>
    </source>
</evidence>
<dbReference type="InterPro" id="IPR036291">
    <property type="entry name" value="NAD(P)-bd_dom_sf"/>
</dbReference>
<dbReference type="PANTHER" id="PTHR24321">
    <property type="entry name" value="DEHYDROGENASES, SHORT CHAIN"/>
    <property type="match status" value="1"/>
</dbReference>
<dbReference type="PRINTS" id="PR00081">
    <property type="entry name" value="GDHRDH"/>
</dbReference>
<evidence type="ECO:0000313" key="6">
    <source>
        <dbReference type="Proteomes" id="UP001601303"/>
    </source>
</evidence>
<evidence type="ECO:0000256" key="1">
    <source>
        <dbReference type="ARBA" id="ARBA00006484"/>
    </source>
</evidence>
<feature type="domain" description="Ketoreductase" evidence="4">
    <location>
        <begin position="4"/>
        <end position="186"/>
    </location>
</feature>
<dbReference type="PRINTS" id="PR00080">
    <property type="entry name" value="SDRFAMILY"/>
</dbReference>
<dbReference type="NCBIfam" id="NF005559">
    <property type="entry name" value="PRK07231.1"/>
    <property type="match status" value="1"/>
</dbReference>
<evidence type="ECO:0000256" key="2">
    <source>
        <dbReference type="ARBA" id="ARBA00023002"/>
    </source>
</evidence>
<dbReference type="CDD" id="cd05233">
    <property type="entry name" value="SDR_c"/>
    <property type="match status" value="1"/>
</dbReference>
<evidence type="ECO:0000313" key="5">
    <source>
        <dbReference type="EMBL" id="MFE9598619.1"/>
    </source>
</evidence>
<dbReference type="EC" id="1.1.1.-" evidence="5"/>
<dbReference type="InterPro" id="IPR057326">
    <property type="entry name" value="KR_dom"/>
</dbReference>
<gene>
    <name evidence="5" type="ORF">ACFYNQ_08545</name>
</gene>
<dbReference type="GO" id="GO:0016491">
    <property type="term" value="F:oxidoreductase activity"/>
    <property type="evidence" value="ECO:0007669"/>
    <property type="project" value="UniProtKB-KW"/>
</dbReference>
<dbReference type="Proteomes" id="UP001601303">
    <property type="component" value="Unassembled WGS sequence"/>
</dbReference>
<proteinExistence type="inferred from homology"/>
<dbReference type="PANTHER" id="PTHR24321:SF8">
    <property type="entry name" value="ESTRADIOL 17-BETA-DEHYDROGENASE 8-RELATED"/>
    <property type="match status" value="1"/>
</dbReference>
<dbReference type="Pfam" id="PF13561">
    <property type="entry name" value="adh_short_C2"/>
    <property type="match status" value="1"/>
</dbReference>
<comment type="caution">
    <text evidence="5">The sequence shown here is derived from an EMBL/GenBank/DDBJ whole genome shotgun (WGS) entry which is preliminary data.</text>
</comment>
<name>A0ABW6LYB1_9ACTN</name>